<evidence type="ECO:0000313" key="5">
    <source>
        <dbReference type="Proteomes" id="UP000694843"/>
    </source>
</evidence>
<dbReference type="InterPro" id="IPR051093">
    <property type="entry name" value="Neuroligin/BSAL"/>
</dbReference>
<keyword evidence="2" id="KW-0325">Glycoprotein</keyword>
<evidence type="ECO:0000256" key="3">
    <source>
        <dbReference type="SAM" id="MobiDB-lite"/>
    </source>
</evidence>
<dbReference type="SUPFAM" id="SSF53474">
    <property type="entry name" value="alpha/beta-Hydrolases"/>
    <property type="match status" value="1"/>
</dbReference>
<sequence>LFHRAILMSGSALSSWAEVQDGISVTARLARALNCSLPSDLRDQHPETIVCLRNLSAQTLVNAPLPKYKFASLFGPSVDGVVVTADYRIRLARELKDRNLSVILGVTEGDAYPELTQHQATEGLNMKERNRIFRTFVRNSYDHHLQEIYLAMCKEYTDWGNPSHHPIEVRDLAVEALSDGGFVAPMTRTAAVLSQRADTYVYVYAHHDADHQYCNEFPVSQYSPNPYTGSSSCQFSNPNQFPSPTNCGGGSLSLQRSSGTSAPQRSATLNRSGGPNSPPAQVIPRGGLSWLKGDLARAGSIAE</sequence>
<dbReference type="RefSeq" id="XP_018007366.1">
    <property type="nucleotide sequence ID" value="XM_018151877.1"/>
</dbReference>
<dbReference type="InterPro" id="IPR029058">
    <property type="entry name" value="AB_hydrolase_fold"/>
</dbReference>
<feature type="domain" description="Carboxylesterase type B" evidence="4">
    <location>
        <begin position="1"/>
        <end position="217"/>
    </location>
</feature>
<gene>
    <name evidence="6" type="primary">LOC108665151</name>
</gene>
<evidence type="ECO:0000259" key="4">
    <source>
        <dbReference type="Pfam" id="PF00135"/>
    </source>
</evidence>
<feature type="region of interest" description="Disordered" evidence="3">
    <location>
        <begin position="244"/>
        <end position="288"/>
    </location>
</feature>
<dbReference type="Pfam" id="PF00135">
    <property type="entry name" value="COesterase"/>
    <property type="match status" value="1"/>
</dbReference>
<feature type="compositionally biased region" description="Polar residues" evidence="3">
    <location>
        <begin position="262"/>
        <end position="275"/>
    </location>
</feature>
<proteinExistence type="inferred from homology"/>
<dbReference type="Proteomes" id="UP000694843">
    <property type="component" value="Unplaced"/>
</dbReference>
<evidence type="ECO:0000256" key="2">
    <source>
        <dbReference type="ARBA" id="ARBA00023180"/>
    </source>
</evidence>
<reference evidence="6" key="1">
    <citation type="submission" date="2025-08" db="UniProtKB">
        <authorList>
            <consortium name="RefSeq"/>
        </authorList>
    </citation>
    <scope>IDENTIFICATION</scope>
    <source>
        <tissue evidence="6">Whole organism</tissue>
    </source>
</reference>
<dbReference type="Gene3D" id="3.40.50.1820">
    <property type="entry name" value="alpha/beta hydrolase"/>
    <property type="match status" value="1"/>
</dbReference>
<comment type="similarity">
    <text evidence="1">Belongs to the type-B carboxylesterase/lipase family.</text>
</comment>
<dbReference type="AlphaFoldDB" id="A0A8B7N0L2"/>
<accession>A0A8B7N0L2</accession>
<dbReference type="InterPro" id="IPR002018">
    <property type="entry name" value="CarbesteraseB"/>
</dbReference>
<dbReference type="OMA" id="YTLHIAR"/>
<dbReference type="KEGG" id="hazt:108665151"/>
<dbReference type="GeneID" id="108665151"/>
<organism evidence="5 6">
    <name type="scientific">Hyalella azteca</name>
    <name type="common">Amphipod</name>
    <dbReference type="NCBI Taxonomy" id="294128"/>
    <lineage>
        <taxon>Eukaryota</taxon>
        <taxon>Metazoa</taxon>
        <taxon>Ecdysozoa</taxon>
        <taxon>Arthropoda</taxon>
        <taxon>Crustacea</taxon>
        <taxon>Multicrustacea</taxon>
        <taxon>Malacostraca</taxon>
        <taxon>Eumalacostraca</taxon>
        <taxon>Peracarida</taxon>
        <taxon>Amphipoda</taxon>
        <taxon>Senticaudata</taxon>
        <taxon>Talitrida</taxon>
        <taxon>Talitroidea</taxon>
        <taxon>Hyalellidae</taxon>
        <taxon>Hyalella</taxon>
    </lineage>
</organism>
<evidence type="ECO:0000256" key="1">
    <source>
        <dbReference type="ARBA" id="ARBA00005964"/>
    </source>
</evidence>
<dbReference type="OrthoDB" id="3200163at2759"/>
<feature type="compositionally biased region" description="Low complexity" evidence="3">
    <location>
        <begin position="252"/>
        <end position="261"/>
    </location>
</feature>
<name>A0A8B7N0L2_HYAAZ</name>
<evidence type="ECO:0000313" key="6">
    <source>
        <dbReference type="RefSeq" id="XP_018007366.1"/>
    </source>
</evidence>
<feature type="non-terminal residue" evidence="6">
    <location>
        <position position="1"/>
    </location>
</feature>
<keyword evidence="5" id="KW-1185">Reference proteome</keyword>
<dbReference type="PANTHER" id="PTHR43903">
    <property type="entry name" value="NEUROLIGIN"/>
    <property type="match status" value="1"/>
</dbReference>
<protein>
    <submittedName>
        <fullName evidence="6">Neuroligin-1-like</fullName>
    </submittedName>
</protein>